<protein>
    <submittedName>
        <fullName evidence="2">Uncharacterized protein</fullName>
    </submittedName>
</protein>
<keyword evidence="3" id="KW-1185">Reference proteome</keyword>
<reference evidence="2" key="1">
    <citation type="submission" date="2020-03" db="EMBL/GenBank/DDBJ databases">
        <title>A mixture of massive structural variations and highly conserved coding sequences in Ustilaginoidea virens genome.</title>
        <authorList>
            <person name="Zhang K."/>
            <person name="Zhao Z."/>
            <person name="Zhang Z."/>
            <person name="Li Y."/>
            <person name="Hsiang T."/>
            <person name="Sun W."/>
        </authorList>
    </citation>
    <scope>NUCLEOTIDE SEQUENCE</scope>
    <source>
        <strain evidence="2">UV-8b</strain>
    </source>
</reference>
<dbReference type="EMBL" id="CP072754">
    <property type="protein sequence ID" value="QUC18028.1"/>
    <property type="molecule type" value="Genomic_DNA"/>
</dbReference>
<dbReference type="GeneID" id="66063047"/>
<dbReference type="Proteomes" id="UP000027002">
    <property type="component" value="Chromosome 2"/>
</dbReference>
<dbReference type="KEGG" id="uvi:66063047"/>
<name>A0A8E5HMI9_USTVR</name>
<evidence type="ECO:0000256" key="1">
    <source>
        <dbReference type="SAM" id="MobiDB-lite"/>
    </source>
</evidence>
<organism evidence="2 3">
    <name type="scientific">Ustilaginoidea virens</name>
    <name type="common">Rice false smut fungus</name>
    <name type="synonym">Villosiclava virens</name>
    <dbReference type="NCBI Taxonomy" id="1159556"/>
    <lineage>
        <taxon>Eukaryota</taxon>
        <taxon>Fungi</taxon>
        <taxon>Dikarya</taxon>
        <taxon>Ascomycota</taxon>
        <taxon>Pezizomycotina</taxon>
        <taxon>Sordariomycetes</taxon>
        <taxon>Hypocreomycetidae</taxon>
        <taxon>Hypocreales</taxon>
        <taxon>Clavicipitaceae</taxon>
        <taxon>Ustilaginoidea</taxon>
    </lineage>
</organism>
<dbReference type="AlphaFoldDB" id="A0A8E5HMI9"/>
<dbReference type="RefSeq" id="XP_042995701.1">
    <property type="nucleotide sequence ID" value="XM_043139767.1"/>
</dbReference>
<proteinExistence type="predicted"/>
<gene>
    <name evidence="2" type="ORF">UV8b_02269</name>
</gene>
<feature type="region of interest" description="Disordered" evidence="1">
    <location>
        <begin position="31"/>
        <end position="95"/>
    </location>
</feature>
<feature type="compositionally biased region" description="Low complexity" evidence="1">
    <location>
        <begin position="37"/>
        <end position="85"/>
    </location>
</feature>
<sequence>MTPACAAGRVCGFAAHRHACLRSNACAEAEFRKRASKQQAASSKQQAASSKQQAASSKQQAASSKQQAASSKQQAASKQASKQASGETPRDLTAA</sequence>
<evidence type="ECO:0000313" key="3">
    <source>
        <dbReference type="Proteomes" id="UP000027002"/>
    </source>
</evidence>
<accession>A0A8E5HMI9</accession>
<evidence type="ECO:0000313" key="2">
    <source>
        <dbReference type="EMBL" id="QUC18028.1"/>
    </source>
</evidence>